<protein>
    <submittedName>
        <fullName evidence="13">Uncharacterized protein</fullName>
    </submittedName>
</protein>
<feature type="region of interest" description="Disordered" evidence="8">
    <location>
        <begin position="114"/>
        <end position="137"/>
    </location>
</feature>
<feature type="transmembrane region" description="Helical" evidence="9">
    <location>
        <begin position="225"/>
        <end position="243"/>
    </location>
</feature>
<dbReference type="Pfam" id="PF20150">
    <property type="entry name" value="2EXR"/>
    <property type="match status" value="1"/>
</dbReference>
<dbReference type="InterPro" id="IPR058533">
    <property type="entry name" value="Cation_efflux_TM"/>
</dbReference>
<evidence type="ECO:0000256" key="6">
    <source>
        <dbReference type="ARBA" id="ARBA00022989"/>
    </source>
</evidence>
<feature type="transmembrane region" description="Helical" evidence="9">
    <location>
        <begin position="42"/>
        <end position="61"/>
    </location>
</feature>
<comment type="caution">
    <text evidence="13">The sequence shown here is derived from an EMBL/GenBank/DDBJ whole genome shotgun (WGS) entry which is preliminary data.</text>
</comment>
<evidence type="ECO:0000256" key="2">
    <source>
        <dbReference type="ARBA" id="ARBA00008873"/>
    </source>
</evidence>
<proteinExistence type="inferred from homology"/>
<dbReference type="Pfam" id="PF16916">
    <property type="entry name" value="ZT_dimer"/>
    <property type="match status" value="1"/>
</dbReference>
<evidence type="ECO:0000256" key="8">
    <source>
        <dbReference type="SAM" id="MobiDB-lite"/>
    </source>
</evidence>
<reference evidence="13 14" key="1">
    <citation type="submission" date="2020-07" db="EMBL/GenBank/DDBJ databases">
        <title>Metarhizium humberi genome.</title>
        <authorList>
            <person name="Lysoe E."/>
        </authorList>
    </citation>
    <scope>NUCLEOTIDE SEQUENCE [LARGE SCALE GENOMIC DNA]</scope>
    <source>
        <strain evidence="13 14">ESALQ1638</strain>
    </source>
</reference>
<feature type="transmembrane region" description="Helical" evidence="9">
    <location>
        <begin position="186"/>
        <end position="213"/>
    </location>
</feature>
<dbReference type="Pfam" id="PF01545">
    <property type="entry name" value="Cation_efflux"/>
    <property type="match status" value="2"/>
</dbReference>
<comment type="subcellular location">
    <subcellularLocation>
        <location evidence="1">Membrane</location>
        <topology evidence="1">Multi-pass membrane protein</topology>
    </subcellularLocation>
</comment>
<evidence type="ECO:0000256" key="3">
    <source>
        <dbReference type="ARBA" id="ARBA00022448"/>
    </source>
</evidence>
<dbReference type="GO" id="GO:0006882">
    <property type="term" value="P:intracellular zinc ion homeostasis"/>
    <property type="evidence" value="ECO:0007669"/>
    <property type="project" value="TreeGrafter"/>
</dbReference>
<dbReference type="NCBIfam" id="TIGR01297">
    <property type="entry name" value="CDF"/>
    <property type="match status" value="2"/>
</dbReference>
<dbReference type="Proteomes" id="UP000764110">
    <property type="component" value="Unassembled WGS sequence"/>
</dbReference>
<organism evidence="13 14">
    <name type="scientific">Metarhizium humberi</name>
    <dbReference type="NCBI Taxonomy" id="2596975"/>
    <lineage>
        <taxon>Eukaryota</taxon>
        <taxon>Fungi</taxon>
        <taxon>Dikarya</taxon>
        <taxon>Ascomycota</taxon>
        <taxon>Pezizomycotina</taxon>
        <taxon>Sordariomycetes</taxon>
        <taxon>Hypocreomycetidae</taxon>
        <taxon>Hypocreales</taxon>
        <taxon>Clavicipitaceae</taxon>
        <taxon>Metarhizium</taxon>
    </lineage>
</organism>
<comment type="similarity">
    <text evidence="2">Belongs to the cation diffusion facilitator (CDF) transporter (TC 2.A.4) family. SLC30A subfamily.</text>
</comment>
<dbReference type="InterPro" id="IPR045518">
    <property type="entry name" value="2EXR"/>
</dbReference>
<name>A0A9P8S7V3_9HYPO</name>
<dbReference type="SUPFAM" id="SSF161111">
    <property type="entry name" value="Cation efflux protein transmembrane domain-like"/>
    <property type="match status" value="1"/>
</dbReference>
<feature type="transmembrane region" description="Helical" evidence="9">
    <location>
        <begin position="81"/>
        <end position="103"/>
    </location>
</feature>
<evidence type="ECO:0000256" key="7">
    <source>
        <dbReference type="ARBA" id="ARBA00023136"/>
    </source>
</evidence>
<dbReference type="InterPro" id="IPR027470">
    <property type="entry name" value="Cation_efflux_CTD"/>
</dbReference>
<evidence type="ECO:0000256" key="9">
    <source>
        <dbReference type="SAM" id="Phobius"/>
    </source>
</evidence>
<sequence length="786" mass="88053">MAAFTITRKQRLMATIAISAAFFIAELIAGCYTHSLALIADAFHYLSDLVGFVVAYVALTVSEGSQPPPKEFTFGWQRATLLGAFFNGVFLVALGVSILVQAIERFTHTLHGETKETEHDDHDHGHGHGHSHGHDSHDDAAHFDDEAFMMVDDPKNRAESRKVSVTSSHHEHKHSFVAPSKPGRDLGIFGVFIHVVGDAINNVGVIVSAIIIWKLDSPARYYADPAIGIFIAIMIFLTAIPLTKKSGSILLQIAPGGIDLEDVKHDIEMIPGIESVHELHVWRLDQRKTVASAHIVVDDRTVKHFTEKAKIVMECLHAYGIHSATLQPEVLPPITEQHVEDDSNARETTIHRRRLNRSGCQLLVSILPALGTRPGFSDSGPAQQKEHVVYVYMAEFAPFPKLPAEIRLIVWDLVQPPPRIIGQVPCRSCWAECFVWRRGRDANCSRRRQCEQRNHPDWRVRYIVHPRRDAVFPLLHACQESRAVWLPRFHRPAARHLVCETGVASADEGDQTAGVRFDVPFINYEADILTVFDDWAFAGALNTVDRRPQTEQGELDPFVGLRRESIRHAGFCESAEELWSALLSLDARTLPRLRSLSLVRMGPLPPGEETERSAPGEMMCPALSQGVDCVVRDVAFPGDAYHAFFHHWRSRDELFEPRSELPLFKAFHRFWKAFLWHLLNREARRGFGRDYSSWWTFMEYVGRSGVDAAGSVCVLSKVDGCGAGGHDHEDMLDWTPAFQLRCRLLCEEGEALGLKALREANAGKVGGISERASLERLLPGEYVSGW</sequence>
<evidence type="ECO:0000313" key="14">
    <source>
        <dbReference type="Proteomes" id="UP000764110"/>
    </source>
</evidence>
<dbReference type="EMBL" id="JACEFI010000007">
    <property type="protein sequence ID" value="KAH0597302.1"/>
    <property type="molecule type" value="Genomic_DNA"/>
</dbReference>
<dbReference type="GO" id="GO:0005385">
    <property type="term" value="F:zinc ion transmembrane transporter activity"/>
    <property type="evidence" value="ECO:0007669"/>
    <property type="project" value="TreeGrafter"/>
</dbReference>
<evidence type="ECO:0000256" key="5">
    <source>
        <dbReference type="ARBA" id="ARBA00022833"/>
    </source>
</evidence>
<dbReference type="InterPro" id="IPR036837">
    <property type="entry name" value="Cation_efflux_CTD_sf"/>
</dbReference>
<dbReference type="InterPro" id="IPR002524">
    <property type="entry name" value="Cation_efflux"/>
</dbReference>
<dbReference type="PANTHER" id="PTHR45820">
    <property type="entry name" value="FI23527P1"/>
    <property type="match status" value="1"/>
</dbReference>
<evidence type="ECO:0000313" key="13">
    <source>
        <dbReference type="EMBL" id="KAH0597302.1"/>
    </source>
</evidence>
<keyword evidence="4 9" id="KW-0812">Transmembrane</keyword>
<evidence type="ECO:0000259" key="10">
    <source>
        <dbReference type="Pfam" id="PF01545"/>
    </source>
</evidence>
<keyword evidence="3" id="KW-0813">Transport</keyword>
<feature type="transmembrane region" description="Helical" evidence="9">
    <location>
        <begin position="12"/>
        <end position="36"/>
    </location>
</feature>
<keyword evidence="7 9" id="KW-0472">Membrane</keyword>
<dbReference type="InterPro" id="IPR027469">
    <property type="entry name" value="Cation_efflux_TMD_sf"/>
</dbReference>
<feature type="domain" description="Cation efflux protein transmembrane" evidence="10">
    <location>
        <begin position="175"/>
        <end position="251"/>
    </location>
</feature>
<accession>A0A9P8S7V3</accession>
<evidence type="ECO:0000259" key="12">
    <source>
        <dbReference type="Pfam" id="PF20150"/>
    </source>
</evidence>
<feature type="domain" description="2EXR" evidence="12">
    <location>
        <begin position="396"/>
        <end position="491"/>
    </location>
</feature>
<evidence type="ECO:0000256" key="1">
    <source>
        <dbReference type="ARBA" id="ARBA00004141"/>
    </source>
</evidence>
<gene>
    <name evidence="13" type="ORF">MHUMG1_04679</name>
</gene>
<dbReference type="PANTHER" id="PTHR45820:SF5">
    <property type="entry name" value="DIFFUSION FACILITATOR FAMILY METAL ION TRANSPORTER, PUTATIVE-RELATED"/>
    <property type="match status" value="1"/>
</dbReference>
<evidence type="ECO:0000256" key="4">
    <source>
        <dbReference type="ARBA" id="ARBA00022692"/>
    </source>
</evidence>
<evidence type="ECO:0000259" key="11">
    <source>
        <dbReference type="Pfam" id="PF16916"/>
    </source>
</evidence>
<keyword evidence="6 9" id="KW-1133">Transmembrane helix</keyword>
<dbReference type="AlphaFoldDB" id="A0A9P8S7V3"/>
<feature type="domain" description="Cation efflux protein cytoplasmic" evidence="11">
    <location>
        <begin position="257"/>
        <end position="329"/>
    </location>
</feature>
<feature type="domain" description="Cation efflux protein transmembrane" evidence="10">
    <location>
        <begin position="13"/>
        <end position="111"/>
    </location>
</feature>
<dbReference type="Gene3D" id="1.20.1510.10">
    <property type="entry name" value="Cation efflux protein transmembrane domain"/>
    <property type="match status" value="2"/>
</dbReference>
<dbReference type="SUPFAM" id="SSF160240">
    <property type="entry name" value="Cation efflux protein cytoplasmic domain-like"/>
    <property type="match status" value="1"/>
</dbReference>
<dbReference type="GO" id="GO:0016020">
    <property type="term" value="C:membrane"/>
    <property type="evidence" value="ECO:0007669"/>
    <property type="project" value="UniProtKB-SubCell"/>
</dbReference>
<keyword evidence="5" id="KW-0862">Zinc</keyword>
<keyword evidence="14" id="KW-1185">Reference proteome</keyword>